<sequence length="320" mass="36871">MKKERSKELFSPESCSPVLSGGIRDFTVHGTEPVPLHIYHQDYAHGGLSVPFHWHKELEWIWVEKGTLTLTLKTETRTISEGTFLFINSHELHQLCSIGTTPSVHHALVFLPEILSCAYLDSCEADWIRPLLSHQLLLPAFPLEELSAAEASSQTQKTFVLTLSELFQEILYAYDTKPIGWFLLIKSDMYRILALLAQYQLFLHPEPLCTRKKERSDQCKKLLRYIQDNYDSKIRLSDLAAILNMNPQYFCRFFKTHFHTTPISYINQYRVTQAADLLTGSSLSILEIALHTGFESPSYFASIFRRTFGMSPEEYRKAMP</sequence>
<feature type="domain" description="HTH araC/xylS-type" evidence="4">
    <location>
        <begin position="220"/>
        <end position="318"/>
    </location>
</feature>
<dbReference type="InterPro" id="IPR011051">
    <property type="entry name" value="RmlC_Cupin_sf"/>
</dbReference>
<evidence type="ECO:0000313" key="8">
    <source>
        <dbReference type="Proteomes" id="UP000095706"/>
    </source>
</evidence>
<evidence type="ECO:0000313" key="5">
    <source>
        <dbReference type="EMBL" id="CUO98982.1"/>
    </source>
</evidence>
<dbReference type="InterPro" id="IPR009057">
    <property type="entry name" value="Homeodomain-like_sf"/>
</dbReference>
<dbReference type="InterPro" id="IPR013096">
    <property type="entry name" value="Cupin_2"/>
</dbReference>
<dbReference type="Gene3D" id="2.60.120.10">
    <property type="entry name" value="Jelly Rolls"/>
    <property type="match status" value="1"/>
</dbReference>
<evidence type="ECO:0000313" key="6">
    <source>
        <dbReference type="EMBL" id="MBN2952345.1"/>
    </source>
</evidence>
<dbReference type="GO" id="GO:0043565">
    <property type="term" value="F:sequence-specific DNA binding"/>
    <property type="evidence" value="ECO:0007669"/>
    <property type="project" value="InterPro"/>
</dbReference>
<protein>
    <submittedName>
        <fullName evidence="7">AraC family transcriptional regulator</fullName>
    </submittedName>
    <submittedName>
        <fullName evidence="6">Helix-turn-helix transcriptional regulator</fullName>
    </submittedName>
    <submittedName>
        <fullName evidence="5">Melibiose operon regulatory protein</fullName>
    </submittedName>
</protein>
<gene>
    <name evidence="5" type="primary">melR_5</name>
    <name evidence="5" type="ORF">ERS852406_03321</name>
    <name evidence="6" type="ORF">JTJ23_01840</name>
    <name evidence="7" type="ORF">L0N21_03150</name>
</gene>
<dbReference type="Gene3D" id="1.10.10.60">
    <property type="entry name" value="Homeodomain-like"/>
    <property type="match status" value="2"/>
</dbReference>
<dbReference type="PROSITE" id="PS01124">
    <property type="entry name" value="HTH_ARAC_FAMILY_2"/>
    <property type="match status" value="1"/>
</dbReference>
<dbReference type="InterPro" id="IPR014710">
    <property type="entry name" value="RmlC-like_jellyroll"/>
</dbReference>
<dbReference type="PRINTS" id="PR00032">
    <property type="entry name" value="HTHARAC"/>
</dbReference>
<keyword evidence="1" id="KW-0805">Transcription regulation</keyword>
<keyword evidence="3" id="KW-0804">Transcription</keyword>
<dbReference type="Proteomes" id="UP000095706">
    <property type="component" value="Unassembled WGS sequence"/>
</dbReference>
<dbReference type="InterPro" id="IPR018060">
    <property type="entry name" value="HTH_AraC"/>
</dbReference>
<dbReference type="Pfam" id="PF12833">
    <property type="entry name" value="HTH_18"/>
    <property type="match status" value="1"/>
</dbReference>
<dbReference type="PROSITE" id="PS00041">
    <property type="entry name" value="HTH_ARAC_FAMILY_1"/>
    <property type="match status" value="1"/>
</dbReference>
<dbReference type="RefSeq" id="WP_055220149.1">
    <property type="nucleotide sequence ID" value="NZ_CYYV01000026.1"/>
</dbReference>
<evidence type="ECO:0000256" key="1">
    <source>
        <dbReference type="ARBA" id="ARBA00023015"/>
    </source>
</evidence>
<evidence type="ECO:0000256" key="3">
    <source>
        <dbReference type="ARBA" id="ARBA00023163"/>
    </source>
</evidence>
<dbReference type="InterPro" id="IPR020449">
    <property type="entry name" value="Tscrpt_reg_AraC-type_HTH"/>
</dbReference>
<dbReference type="Proteomes" id="UP001199915">
    <property type="component" value="Unassembled WGS sequence"/>
</dbReference>
<dbReference type="EMBL" id="JAFHBD010000006">
    <property type="protein sequence ID" value="MBN2952345.1"/>
    <property type="molecule type" value="Genomic_DNA"/>
</dbReference>
<dbReference type="PANTHER" id="PTHR43280">
    <property type="entry name" value="ARAC-FAMILY TRANSCRIPTIONAL REGULATOR"/>
    <property type="match status" value="1"/>
</dbReference>
<dbReference type="GO" id="GO:0003700">
    <property type="term" value="F:DNA-binding transcription factor activity"/>
    <property type="evidence" value="ECO:0007669"/>
    <property type="project" value="InterPro"/>
</dbReference>
<organism evidence="5 8">
    <name type="scientific">Fusicatenibacter saccharivorans</name>
    <dbReference type="NCBI Taxonomy" id="1150298"/>
    <lineage>
        <taxon>Bacteria</taxon>
        <taxon>Bacillati</taxon>
        <taxon>Bacillota</taxon>
        <taxon>Clostridia</taxon>
        <taxon>Lachnospirales</taxon>
        <taxon>Lachnospiraceae</taxon>
        <taxon>Fusicatenibacter</taxon>
    </lineage>
</organism>
<dbReference type="PANTHER" id="PTHR43280:SF34">
    <property type="entry name" value="ARAC-FAMILY TRANSCRIPTIONAL REGULATOR"/>
    <property type="match status" value="1"/>
</dbReference>
<dbReference type="InterPro" id="IPR018062">
    <property type="entry name" value="HTH_AraC-typ_CS"/>
</dbReference>
<dbReference type="Proteomes" id="UP000737612">
    <property type="component" value="Unassembled WGS sequence"/>
</dbReference>
<keyword evidence="2" id="KW-0238">DNA-binding</keyword>
<proteinExistence type="predicted"/>
<dbReference type="AlphaFoldDB" id="A0A174JGZ9"/>
<dbReference type="SUPFAM" id="SSF51182">
    <property type="entry name" value="RmlC-like cupins"/>
    <property type="match status" value="1"/>
</dbReference>
<accession>A0A174JGZ9</accession>
<dbReference type="EMBL" id="JAKNFS010000004">
    <property type="protein sequence ID" value="MCG4764519.1"/>
    <property type="molecule type" value="Genomic_DNA"/>
</dbReference>
<dbReference type="SMART" id="SM00342">
    <property type="entry name" value="HTH_ARAC"/>
    <property type="match status" value="1"/>
</dbReference>
<evidence type="ECO:0000256" key="2">
    <source>
        <dbReference type="ARBA" id="ARBA00023125"/>
    </source>
</evidence>
<name>A0A174JGZ9_9FIRM</name>
<dbReference type="STRING" id="1150298.ERS852406_03321"/>
<reference evidence="6" key="2">
    <citation type="submission" date="2021-02" db="EMBL/GenBank/DDBJ databases">
        <title>Metagenome-assembled genomes from human diarrheal sample B26.</title>
        <authorList>
            <person name="Ateba T.P."/>
            <person name="Alayande K.A."/>
            <person name="Mwanza M."/>
        </authorList>
    </citation>
    <scope>NUCLEOTIDE SEQUENCE</scope>
    <source>
        <strain evidence="6">06WH</strain>
    </source>
</reference>
<evidence type="ECO:0000313" key="7">
    <source>
        <dbReference type="EMBL" id="MCG4764519.1"/>
    </source>
</evidence>
<reference evidence="5 8" key="1">
    <citation type="submission" date="2015-09" db="EMBL/GenBank/DDBJ databases">
        <authorList>
            <consortium name="Pathogen Informatics"/>
        </authorList>
    </citation>
    <scope>NUCLEOTIDE SEQUENCE [LARGE SCALE GENOMIC DNA]</scope>
    <source>
        <strain evidence="5 8">2789STDY5608849</strain>
    </source>
</reference>
<dbReference type="OrthoDB" id="9791615at2"/>
<dbReference type="EMBL" id="CYYV01000026">
    <property type="protein sequence ID" value="CUO98982.1"/>
    <property type="molecule type" value="Genomic_DNA"/>
</dbReference>
<reference evidence="7" key="3">
    <citation type="submission" date="2022-01" db="EMBL/GenBank/DDBJ databases">
        <title>Collection of gut derived symbiotic bacterial strains cultured from healthy donors.</title>
        <authorList>
            <person name="Lin H."/>
            <person name="Kohout C."/>
            <person name="Waligurski E."/>
            <person name="Pamer E.G."/>
        </authorList>
    </citation>
    <scope>NUCLEOTIDE SEQUENCE</scope>
    <source>
        <strain evidence="7">DFI.5.49</strain>
    </source>
</reference>
<dbReference type="SUPFAM" id="SSF46689">
    <property type="entry name" value="Homeodomain-like"/>
    <property type="match status" value="2"/>
</dbReference>
<dbReference type="Pfam" id="PF07883">
    <property type="entry name" value="Cupin_2"/>
    <property type="match status" value="1"/>
</dbReference>
<evidence type="ECO:0000259" key="4">
    <source>
        <dbReference type="PROSITE" id="PS01124"/>
    </source>
</evidence>